<reference evidence="1 2" key="1">
    <citation type="submission" date="2019-06" db="EMBL/GenBank/DDBJ databases">
        <title>Genome sequence analysis of &gt;100 Bacillus licheniformis strains suggests intrinsic resistance to this species.</title>
        <authorList>
            <person name="Wels M."/>
            <person name="Siezen R.J."/>
            <person name="Johansen E."/>
            <person name="Stuer-Lauridsen B."/>
            <person name="Bjerre K."/>
            <person name="Nielsen B.K.K."/>
        </authorList>
    </citation>
    <scope>NUCLEOTIDE SEQUENCE [LARGE SCALE GENOMIC DNA]</scope>
    <source>
        <strain evidence="1 2">BAC-15381</strain>
    </source>
</reference>
<accession>A0ABY3G1T7</accession>
<evidence type="ECO:0000313" key="2">
    <source>
        <dbReference type="Proteomes" id="UP000429980"/>
    </source>
</evidence>
<keyword evidence="2" id="KW-1185">Reference proteome</keyword>
<evidence type="ECO:0000313" key="1">
    <source>
        <dbReference type="EMBL" id="TWL44672.1"/>
    </source>
</evidence>
<protein>
    <submittedName>
        <fullName evidence="1">Uncharacterized protein</fullName>
    </submittedName>
</protein>
<comment type="caution">
    <text evidence="1">The sequence shown here is derived from an EMBL/GenBank/DDBJ whole genome shotgun (WGS) entry which is preliminary data.</text>
</comment>
<proteinExistence type="predicted"/>
<name>A0ABY3G1T7_9BACI</name>
<dbReference type="EMBL" id="NILF01000007">
    <property type="protein sequence ID" value="TWL44672.1"/>
    <property type="molecule type" value="Genomic_DNA"/>
</dbReference>
<sequence>MPSNNGAPVLHEQVLFVSYGTRFFVKFGQHPAYFLECKT</sequence>
<organism evidence="1 2">
    <name type="scientific">Bacillus paralicheniformis</name>
    <dbReference type="NCBI Taxonomy" id="1648923"/>
    <lineage>
        <taxon>Bacteria</taxon>
        <taxon>Bacillati</taxon>
        <taxon>Bacillota</taxon>
        <taxon>Bacilli</taxon>
        <taxon>Bacillales</taxon>
        <taxon>Bacillaceae</taxon>
        <taxon>Bacillus</taxon>
    </lineage>
</organism>
<gene>
    <name evidence="1" type="ORF">CHCC15381_2678</name>
</gene>
<dbReference type="Proteomes" id="UP000429980">
    <property type="component" value="Unassembled WGS sequence"/>
</dbReference>